<evidence type="ECO:0000313" key="1">
    <source>
        <dbReference type="EMBL" id="ABV11707.1"/>
    </source>
</evidence>
<dbReference type="Proteomes" id="UP000008148">
    <property type="component" value="Chromosome"/>
</dbReference>
<proteinExistence type="predicted"/>
<accession>A8ADZ4</accession>
<gene>
    <name evidence="1" type="ordered locus">CKO_00551</name>
</gene>
<dbReference type="AlphaFoldDB" id="A8ADZ4"/>
<sequence>MRRRFLSGISYSRKERALRRRAFTATLTTLYLSPEAELRPFEIPCFLSYNPESFALPVQSVGVTDLAADRFCFGVLHRQCAASERV</sequence>
<protein>
    <submittedName>
        <fullName evidence="1">Uncharacterized protein</fullName>
    </submittedName>
</protein>
<dbReference type="STRING" id="290338.CKO_00551"/>
<dbReference type="EMBL" id="CP000822">
    <property type="protein sequence ID" value="ABV11707.1"/>
    <property type="molecule type" value="Genomic_DNA"/>
</dbReference>
<reference evidence="1 2" key="1">
    <citation type="submission" date="2007-08" db="EMBL/GenBank/DDBJ databases">
        <authorList>
            <consortium name="The Citrobacter koseri Genome Sequencing Project"/>
            <person name="McClelland M."/>
            <person name="Sanderson E.K."/>
            <person name="Porwollik S."/>
            <person name="Spieth J."/>
            <person name="Clifton W.S."/>
            <person name="Latreille P."/>
            <person name="Courtney L."/>
            <person name="Wang C."/>
            <person name="Pepin K."/>
            <person name="Bhonagiri V."/>
            <person name="Nash W."/>
            <person name="Johnson M."/>
            <person name="Thiruvilangam P."/>
            <person name="Wilson R."/>
        </authorList>
    </citation>
    <scope>NUCLEOTIDE SEQUENCE [LARGE SCALE GENOMIC DNA]</scope>
    <source>
        <strain evidence="2">ATCC BAA-895 / CDC 4225-83 / SGSC4696</strain>
    </source>
</reference>
<keyword evidence="2" id="KW-1185">Reference proteome</keyword>
<organism evidence="1 2">
    <name type="scientific">Citrobacter koseri (strain ATCC BAA-895 / CDC 4225-83 / SGSC4696)</name>
    <dbReference type="NCBI Taxonomy" id="290338"/>
    <lineage>
        <taxon>Bacteria</taxon>
        <taxon>Pseudomonadati</taxon>
        <taxon>Pseudomonadota</taxon>
        <taxon>Gammaproteobacteria</taxon>
        <taxon>Enterobacterales</taxon>
        <taxon>Enterobacteriaceae</taxon>
        <taxon>Citrobacter</taxon>
    </lineage>
</organism>
<name>A8ADZ4_CITK8</name>
<dbReference type="KEGG" id="cko:CKO_00551"/>
<evidence type="ECO:0000313" key="2">
    <source>
        <dbReference type="Proteomes" id="UP000008148"/>
    </source>
</evidence>
<dbReference type="HOGENOM" id="CLU_2492257_0_0_6"/>